<evidence type="ECO:0000313" key="2">
    <source>
        <dbReference type="EMBL" id="MDY0870626.1"/>
    </source>
</evidence>
<sequence length="201" mass="21020">MLLSACAGAAQNAKKPVAVAAKPAVKAIVPEEPIIPKLKPKTPKRAPASPKLTEAEPAAATAADLPAGTDAHQLLIGRPDGVDEARDKDAATPEIAPVPAPAVMAAEPEPIALSASTPEELKSKAESEVATLLGRPVATRREGTGTIWTYRAGTCSLDVYFFLDVADNQRRALSYEMQPEGAEDAAVQSCYKALKEAHHVP</sequence>
<feature type="region of interest" description="Disordered" evidence="1">
    <location>
        <begin position="35"/>
        <end position="63"/>
    </location>
</feature>
<comment type="caution">
    <text evidence="2">The sequence shown here is derived from an EMBL/GenBank/DDBJ whole genome shotgun (WGS) entry which is preliminary data.</text>
</comment>
<keyword evidence="3" id="KW-1185">Reference proteome</keyword>
<protein>
    <submittedName>
        <fullName evidence="2">Uncharacterized protein</fullName>
    </submittedName>
</protein>
<name>A0ABU5DTG2_9PROT</name>
<reference evidence="2 3" key="1">
    <citation type="journal article" date="2013" name="Antonie Van Leeuwenhoek">
        <title>Dongia rigui sp. nov., isolated from freshwater of a large wetland in Korea.</title>
        <authorList>
            <person name="Baik K.S."/>
            <person name="Hwang Y.M."/>
            <person name="Choi J.S."/>
            <person name="Kwon J."/>
            <person name="Seong C.N."/>
        </authorList>
    </citation>
    <scope>NUCLEOTIDE SEQUENCE [LARGE SCALE GENOMIC DNA]</scope>
    <source>
        <strain evidence="2 3">04SU4-P</strain>
    </source>
</reference>
<dbReference type="Proteomes" id="UP001271769">
    <property type="component" value="Unassembled WGS sequence"/>
</dbReference>
<evidence type="ECO:0000256" key="1">
    <source>
        <dbReference type="SAM" id="MobiDB-lite"/>
    </source>
</evidence>
<gene>
    <name evidence="2" type="ORF">SMD31_01775</name>
</gene>
<organism evidence="2 3">
    <name type="scientific">Dongia rigui</name>
    <dbReference type="NCBI Taxonomy" id="940149"/>
    <lineage>
        <taxon>Bacteria</taxon>
        <taxon>Pseudomonadati</taxon>
        <taxon>Pseudomonadota</taxon>
        <taxon>Alphaproteobacteria</taxon>
        <taxon>Rhodospirillales</taxon>
        <taxon>Dongiaceae</taxon>
        <taxon>Dongia</taxon>
    </lineage>
</organism>
<proteinExistence type="predicted"/>
<dbReference type="RefSeq" id="WP_320498919.1">
    <property type="nucleotide sequence ID" value="NZ_JAXCLX010000001.1"/>
</dbReference>
<dbReference type="EMBL" id="JAXCLX010000001">
    <property type="protein sequence ID" value="MDY0870626.1"/>
    <property type="molecule type" value="Genomic_DNA"/>
</dbReference>
<evidence type="ECO:0000313" key="3">
    <source>
        <dbReference type="Proteomes" id="UP001271769"/>
    </source>
</evidence>
<accession>A0ABU5DTG2</accession>